<feature type="signal peptide" evidence="1">
    <location>
        <begin position="1"/>
        <end position="23"/>
    </location>
</feature>
<sequence>MKLSKQSLFVATVFLLSASSGFALSIHGTGPVSQTPRYCTSSLECENPWGPDGECCAIQPLDPYVGICAPRNAGLPCYDF</sequence>
<evidence type="ECO:0000313" key="3">
    <source>
        <dbReference type="Proteomes" id="UP000662747"/>
    </source>
</evidence>
<keyword evidence="1" id="KW-0732">Signal</keyword>
<reference evidence="2 3" key="1">
    <citation type="submission" date="2021-02" db="EMBL/GenBank/DDBJ databases">
        <title>De Novo genome assembly of isolated myxobacteria.</title>
        <authorList>
            <person name="Stevens D.C."/>
        </authorList>
    </citation>
    <scope>NUCLEOTIDE SEQUENCE [LARGE SCALE GENOMIC DNA]</scope>
    <source>
        <strain evidence="3">SCPEA02</strain>
    </source>
</reference>
<dbReference type="EMBL" id="CP071090">
    <property type="protein sequence ID" value="QSQ27650.1"/>
    <property type="molecule type" value="Genomic_DNA"/>
</dbReference>
<keyword evidence="3" id="KW-1185">Reference proteome</keyword>
<feature type="chain" id="PRO_5045776864" evidence="1">
    <location>
        <begin position="24"/>
        <end position="80"/>
    </location>
</feature>
<dbReference type="RefSeq" id="WP_206729169.1">
    <property type="nucleotide sequence ID" value="NZ_CP071090.1"/>
</dbReference>
<evidence type="ECO:0000256" key="1">
    <source>
        <dbReference type="SAM" id="SignalP"/>
    </source>
</evidence>
<accession>A0ABX7PB25</accession>
<name>A0ABX7PB25_9BACT</name>
<proteinExistence type="predicted"/>
<gene>
    <name evidence="2" type="ORF">JY651_23265</name>
</gene>
<protein>
    <submittedName>
        <fullName evidence="2">Uncharacterized protein</fullName>
    </submittedName>
</protein>
<evidence type="ECO:0000313" key="2">
    <source>
        <dbReference type="EMBL" id="QSQ27650.1"/>
    </source>
</evidence>
<organism evidence="2 3">
    <name type="scientific">Pyxidicoccus parkwayensis</name>
    <dbReference type="NCBI Taxonomy" id="2813578"/>
    <lineage>
        <taxon>Bacteria</taxon>
        <taxon>Pseudomonadati</taxon>
        <taxon>Myxococcota</taxon>
        <taxon>Myxococcia</taxon>
        <taxon>Myxococcales</taxon>
        <taxon>Cystobacterineae</taxon>
        <taxon>Myxococcaceae</taxon>
        <taxon>Pyxidicoccus</taxon>
    </lineage>
</organism>
<dbReference type="Proteomes" id="UP000662747">
    <property type="component" value="Chromosome"/>
</dbReference>